<keyword evidence="3" id="KW-0548">Nucleotidyltransferase</keyword>
<dbReference type="Pfam" id="PF00665">
    <property type="entry name" value="rve"/>
    <property type="match status" value="1"/>
</dbReference>
<keyword evidence="5" id="KW-0255">Endonuclease</keyword>
<dbReference type="GO" id="GO:0042575">
    <property type="term" value="C:DNA polymerase complex"/>
    <property type="evidence" value="ECO:0007669"/>
    <property type="project" value="UniProtKB-ARBA"/>
</dbReference>
<dbReference type="Gene3D" id="1.10.340.70">
    <property type="match status" value="1"/>
</dbReference>
<evidence type="ECO:0000259" key="9">
    <source>
        <dbReference type="PROSITE" id="PS50878"/>
    </source>
</evidence>
<feature type="region of interest" description="Disordered" evidence="8">
    <location>
        <begin position="111"/>
        <end position="133"/>
    </location>
</feature>
<dbReference type="Gene3D" id="3.10.10.10">
    <property type="entry name" value="HIV Type 1 Reverse Transcriptase, subunit A, domain 1"/>
    <property type="match status" value="1"/>
</dbReference>
<protein>
    <recommendedName>
        <fullName evidence="1">RNA-directed DNA polymerase</fullName>
        <ecNumber evidence="1">2.7.7.49</ecNumber>
    </recommendedName>
</protein>
<dbReference type="GO" id="GO:0003964">
    <property type="term" value="F:RNA-directed DNA polymerase activity"/>
    <property type="evidence" value="ECO:0007669"/>
    <property type="project" value="UniProtKB-KW"/>
</dbReference>
<dbReference type="PANTHER" id="PTHR37984">
    <property type="entry name" value="PROTEIN CBG26694"/>
    <property type="match status" value="1"/>
</dbReference>
<dbReference type="Gene3D" id="3.30.420.10">
    <property type="entry name" value="Ribonuclease H-like superfamily/Ribonuclease H"/>
    <property type="match status" value="1"/>
</dbReference>
<keyword evidence="4" id="KW-0540">Nuclease</keyword>
<dbReference type="GO" id="GO:0015074">
    <property type="term" value="P:DNA integration"/>
    <property type="evidence" value="ECO:0007669"/>
    <property type="project" value="InterPro"/>
</dbReference>
<dbReference type="Pfam" id="PF17917">
    <property type="entry name" value="RT_RNaseH"/>
    <property type="match status" value="1"/>
</dbReference>
<evidence type="ECO:0000313" key="11">
    <source>
        <dbReference type="EMBL" id="JAP66620.1"/>
    </source>
</evidence>
<keyword evidence="6" id="KW-0378">Hydrolase</keyword>
<dbReference type="CDD" id="cd01647">
    <property type="entry name" value="RT_LTR"/>
    <property type="match status" value="1"/>
</dbReference>
<evidence type="ECO:0000256" key="3">
    <source>
        <dbReference type="ARBA" id="ARBA00022695"/>
    </source>
</evidence>
<accession>A0A131XKF8</accession>
<dbReference type="InterPro" id="IPR043502">
    <property type="entry name" value="DNA/RNA_pol_sf"/>
</dbReference>
<dbReference type="InterPro" id="IPR041373">
    <property type="entry name" value="RT_RNaseH"/>
</dbReference>
<dbReference type="InterPro" id="IPR041588">
    <property type="entry name" value="Integrase_H2C2"/>
</dbReference>
<dbReference type="InterPro" id="IPR000477">
    <property type="entry name" value="RT_dom"/>
</dbReference>
<dbReference type="CDD" id="cd09274">
    <property type="entry name" value="RNase_HI_RT_Ty3"/>
    <property type="match status" value="1"/>
</dbReference>
<evidence type="ECO:0000259" key="10">
    <source>
        <dbReference type="PROSITE" id="PS50994"/>
    </source>
</evidence>
<dbReference type="EMBL" id="GEFH01001961">
    <property type="protein sequence ID" value="JAP66620.1"/>
    <property type="molecule type" value="mRNA"/>
</dbReference>
<dbReference type="PROSITE" id="PS50878">
    <property type="entry name" value="RT_POL"/>
    <property type="match status" value="1"/>
</dbReference>
<name>A0A131XKF8_9ACAR</name>
<feature type="domain" description="Reverse transcriptase" evidence="9">
    <location>
        <begin position="675"/>
        <end position="852"/>
    </location>
</feature>
<dbReference type="GO" id="GO:0003676">
    <property type="term" value="F:nucleic acid binding"/>
    <property type="evidence" value="ECO:0007669"/>
    <property type="project" value="InterPro"/>
</dbReference>
<dbReference type="InterPro" id="IPR012337">
    <property type="entry name" value="RNaseH-like_sf"/>
</dbReference>
<dbReference type="Gene3D" id="3.30.70.270">
    <property type="match status" value="2"/>
</dbReference>
<dbReference type="AlphaFoldDB" id="A0A131XKF8"/>
<keyword evidence="2" id="KW-0808">Transferase</keyword>
<dbReference type="EC" id="2.7.7.49" evidence="1"/>
<dbReference type="SUPFAM" id="SSF56672">
    <property type="entry name" value="DNA/RNA polymerases"/>
    <property type="match status" value="1"/>
</dbReference>
<sequence>MPTANGYLDGQPVTVLRDSGCNTVVVKRSLVPEENFTGIIRNVYLLDGSSKQLPEAKVYVDSPFFRGTTLALCMEKPLYDVVLGNIDGVLFPCTNTSHDLSDDARLHKKTEPAEAGVRSASVSPESTTLHAATTRGTKETKLLVAASNALDVNPQFLEELQREDRTLESCFSSIGKTIAKRSANIEYVLIKGILYRHYRSLTRKQVDQLVVPQSLRQFVLRMAHEGIMAGHQGIKRTTDRILEEFYWPGVQAEVTRFVRSCDICQRTVPKHLVGRVPLGKMPVIDVPFQRVAIDIIGPLSPTSTKGNRFILTTVDCATRYPDAVALPSIETERIAEALVKMFSRVGIPREIVSDRGRSFTSGLMKELSRLLSFQQLPITPYHPMANGLVERFNGTLKQMIRRMCQESPKNWDRYLAPLLFAYREVPQSSLGFSPFDLLYGRYIRGPMSILKELWTQKGLDVQTKTVYGYVVELRDRLYQTCQIAHEELQKAKLSQKKYYDRKAKPRQLCVGDKVLLLLPSDHNKLILTWKGPFTVLEKRSEIDYVVDLGTRTSLFHINLLKKYEERPPSTDMVDHAAVTLQSEQPEEEPELPLLSLKQHETYRDVKVADSLDANQKAHVEQLLSIYHDIFSDVPGKTNLVECKITTTSTEPVNVRQYPIPFAVHEAVEQEVQQMLAQGIIEPSDSPYQSPIVVVKKKDGSMRLCIDFRQLNRVVVMDNEPIPRVDMMFAHLGKARYFSKFDFTKGYWQVPMAKDSKHMTAFQSMSGLYQFRFMPFGIKTAPAVFTRLMRKVVAGIPHVHHYFDDVLIATDTWETHTDTLECFFRQVRRGHLTIKPSKSEIGSTSVKFLGHIVGHGVLRPQLETLEKIQAAKRPHTKKEVRSFLGLTGYYRDFVPNYSHVSHPLTELTRKRAPNKVIWEQRHQEVFDELRGLLSTGPILRSPDLQKTFILRTDASSTSVGAVLMQNYERTLHPVAYASRKLLPRETRYSTVEREGLALVWAVQKFHIYLFGKQFVLQSDHQPLTYINAAKHTNSRILRWSLILMEYDFTVEYIKGSDNVGADYMSRV</sequence>
<dbReference type="Pfam" id="PF17921">
    <property type="entry name" value="Integrase_H2C2"/>
    <property type="match status" value="1"/>
</dbReference>
<dbReference type="SUPFAM" id="SSF53098">
    <property type="entry name" value="Ribonuclease H-like"/>
    <property type="match status" value="1"/>
</dbReference>
<dbReference type="Pfam" id="PF00078">
    <property type="entry name" value="RVT_1"/>
    <property type="match status" value="1"/>
</dbReference>
<dbReference type="InterPro" id="IPR043128">
    <property type="entry name" value="Rev_trsase/Diguanyl_cyclase"/>
</dbReference>
<dbReference type="InterPro" id="IPR001584">
    <property type="entry name" value="Integrase_cat-core"/>
</dbReference>
<keyword evidence="7" id="KW-0695">RNA-directed DNA polymerase</keyword>
<dbReference type="InterPro" id="IPR036397">
    <property type="entry name" value="RNaseH_sf"/>
</dbReference>
<proteinExistence type="evidence at transcript level"/>
<feature type="domain" description="Integrase catalytic" evidence="10">
    <location>
        <begin position="283"/>
        <end position="442"/>
    </location>
</feature>
<organism evidence="11">
    <name type="scientific">Hyalomma excavatum</name>
    <dbReference type="NCBI Taxonomy" id="257692"/>
    <lineage>
        <taxon>Eukaryota</taxon>
        <taxon>Metazoa</taxon>
        <taxon>Ecdysozoa</taxon>
        <taxon>Arthropoda</taxon>
        <taxon>Chelicerata</taxon>
        <taxon>Arachnida</taxon>
        <taxon>Acari</taxon>
        <taxon>Parasitiformes</taxon>
        <taxon>Ixodida</taxon>
        <taxon>Ixodoidea</taxon>
        <taxon>Ixodidae</taxon>
        <taxon>Hyalomminae</taxon>
        <taxon>Hyalomma</taxon>
    </lineage>
</organism>
<dbReference type="InterPro" id="IPR050951">
    <property type="entry name" value="Retrovirus_Pol_polyprotein"/>
</dbReference>
<dbReference type="PANTHER" id="PTHR37984:SF5">
    <property type="entry name" value="PROTEIN NYNRIN-LIKE"/>
    <property type="match status" value="1"/>
</dbReference>
<dbReference type="GO" id="GO:0004519">
    <property type="term" value="F:endonuclease activity"/>
    <property type="evidence" value="ECO:0007669"/>
    <property type="project" value="UniProtKB-KW"/>
</dbReference>
<reference evidence="11" key="1">
    <citation type="journal article" date="2017" name="Ticks Tick Borne Dis.">
        <title>An insight into the sialome of Hyalomma excavatum.</title>
        <authorList>
            <person name="Ribeiro J.M."/>
            <person name="Slovak M."/>
            <person name="Francischetti I.M."/>
        </authorList>
    </citation>
    <scope>NUCLEOTIDE SEQUENCE</scope>
    <source>
        <strain evidence="11">Samish</strain>
        <tissue evidence="11">Salivary glands</tissue>
    </source>
</reference>
<evidence type="ECO:0000256" key="8">
    <source>
        <dbReference type="SAM" id="MobiDB-lite"/>
    </source>
</evidence>
<dbReference type="FunFam" id="3.30.420.10:FF:000032">
    <property type="entry name" value="Retrovirus-related Pol polyprotein from transposon 297-like Protein"/>
    <property type="match status" value="1"/>
</dbReference>
<feature type="compositionally biased region" description="Polar residues" evidence="8">
    <location>
        <begin position="120"/>
        <end position="133"/>
    </location>
</feature>
<dbReference type="FunFam" id="3.30.70.270:FF:000020">
    <property type="entry name" value="Transposon Tf2-6 polyprotein-like Protein"/>
    <property type="match status" value="1"/>
</dbReference>
<dbReference type="PROSITE" id="PS50994">
    <property type="entry name" value="INTEGRASE"/>
    <property type="match status" value="1"/>
</dbReference>
<evidence type="ECO:0000256" key="1">
    <source>
        <dbReference type="ARBA" id="ARBA00012493"/>
    </source>
</evidence>
<dbReference type="GO" id="GO:0016787">
    <property type="term" value="F:hydrolase activity"/>
    <property type="evidence" value="ECO:0007669"/>
    <property type="project" value="UniProtKB-KW"/>
</dbReference>
<evidence type="ECO:0000256" key="7">
    <source>
        <dbReference type="ARBA" id="ARBA00022918"/>
    </source>
</evidence>
<dbReference type="FunFam" id="1.10.340.70:FF:000001">
    <property type="entry name" value="Retrovirus-related Pol polyprotein from transposon gypsy-like Protein"/>
    <property type="match status" value="1"/>
</dbReference>
<evidence type="ECO:0000256" key="4">
    <source>
        <dbReference type="ARBA" id="ARBA00022722"/>
    </source>
</evidence>
<evidence type="ECO:0000256" key="2">
    <source>
        <dbReference type="ARBA" id="ARBA00022679"/>
    </source>
</evidence>
<evidence type="ECO:0000256" key="6">
    <source>
        <dbReference type="ARBA" id="ARBA00022801"/>
    </source>
</evidence>
<evidence type="ECO:0000256" key="5">
    <source>
        <dbReference type="ARBA" id="ARBA00022759"/>
    </source>
</evidence>